<sequence>MKLAYLLLAAVNTLAVLSKSIDSENINAENKNISTVDESKNESKIILSKDVETLHQQIIGSKNSCIECYHNGGLPVCYPVSACNCCMHKFDDRDYCKFKKYC</sequence>
<feature type="chain" id="PRO_5012123977" evidence="1">
    <location>
        <begin position="19"/>
        <end position="102"/>
    </location>
</feature>
<dbReference type="EMBL" id="MCFH01000007">
    <property type="protein sequence ID" value="ORX56636.1"/>
    <property type="molecule type" value="Genomic_DNA"/>
</dbReference>
<dbReference type="AlphaFoldDB" id="A0A1Y1VJR1"/>
<protein>
    <submittedName>
        <fullName evidence="2">Uncharacterized protein</fullName>
    </submittedName>
</protein>
<comment type="caution">
    <text evidence="2">The sequence shown here is derived from an EMBL/GenBank/DDBJ whole genome shotgun (WGS) entry which is preliminary data.</text>
</comment>
<evidence type="ECO:0000256" key="1">
    <source>
        <dbReference type="SAM" id="SignalP"/>
    </source>
</evidence>
<gene>
    <name evidence="2" type="ORF">BCR36DRAFT_367607</name>
</gene>
<reference evidence="2 3" key="2">
    <citation type="submission" date="2016-08" db="EMBL/GenBank/DDBJ databases">
        <title>Pervasive Adenine N6-methylation of Active Genes in Fungi.</title>
        <authorList>
            <consortium name="DOE Joint Genome Institute"/>
            <person name="Mondo S.J."/>
            <person name="Dannebaum R.O."/>
            <person name="Kuo R.C."/>
            <person name="Labutti K."/>
            <person name="Haridas S."/>
            <person name="Kuo A."/>
            <person name="Salamov A."/>
            <person name="Ahrendt S.R."/>
            <person name="Lipzen A."/>
            <person name="Sullivan W."/>
            <person name="Andreopoulos W.B."/>
            <person name="Clum A."/>
            <person name="Lindquist E."/>
            <person name="Daum C."/>
            <person name="Ramamoorthy G.K."/>
            <person name="Gryganskyi A."/>
            <person name="Culley D."/>
            <person name="Magnuson J.K."/>
            <person name="James T.Y."/>
            <person name="O'Malley M.A."/>
            <person name="Stajich J.E."/>
            <person name="Spatafora J.W."/>
            <person name="Visel A."/>
            <person name="Grigoriev I.V."/>
        </authorList>
    </citation>
    <scope>NUCLEOTIDE SEQUENCE [LARGE SCALE GENOMIC DNA]</scope>
    <source>
        <strain evidence="3">finn</strain>
    </source>
</reference>
<keyword evidence="3" id="KW-1185">Reference proteome</keyword>
<reference evidence="2 3" key="1">
    <citation type="submission" date="2016-08" db="EMBL/GenBank/DDBJ databases">
        <title>Genomes of anaerobic fungi encode conserved fungal cellulosomes for biomass hydrolysis.</title>
        <authorList>
            <consortium name="DOE Joint Genome Institute"/>
            <person name="Haitjema C.H."/>
            <person name="Gilmore S.P."/>
            <person name="Henske J.K."/>
            <person name="Solomon K.V."/>
            <person name="De Groot R."/>
            <person name="Kuo A."/>
            <person name="Mondo S.J."/>
            <person name="Salamov A.A."/>
            <person name="Labutti K."/>
            <person name="Zhao Z."/>
            <person name="Chiniquy J."/>
            <person name="Barry K."/>
            <person name="Brewer H.M."/>
            <person name="Purvine S.O."/>
            <person name="Wright A.T."/>
            <person name="Boxma B."/>
            <person name="Van Alen T."/>
            <person name="Hackstein J.H."/>
            <person name="Baker S.E."/>
            <person name="Grigoriev I.V."/>
            <person name="O'Malley M.A."/>
        </authorList>
    </citation>
    <scope>NUCLEOTIDE SEQUENCE [LARGE SCALE GENOMIC DNA]</scope>
    <source>
        <strain evidence="3">finn</strain>
    </source>
</reference>
<keyword evidence="1" id="KW-0732">Signal</keyword>
<accession>A0A1Y1VJR1</accession>
<organism evidence="2 3">
    <name type="scientific">Piromyces finnis</name>
    <dbReference type="NCBI Taxonomy" id="1754191"/>
    <lineage>
        <taxon>Eukaryota</taxon>
        <taxon>Fungi</taxon>
        <taxon>Fungi incertae sedis</taxon>
        <taxon>Chytridiomycota</taxon>
        <taxon>Chytridiomycota incertae sedis</taxon>
        <taxon>Neocallimastigomycetes</taxon>
        <taxon>Neocallimastigales</taxon>
        <taxon>Neocallimastigaceae</taxon>
        <taxon>Piromyces</taxon>
    </lineage>
</organism>
<feature type="signal peptide" evidence="1">
    <location>
        <begin position="1"/>
        <end position="18"/>
    </location>
</feature>
<proteinExistence type="predicted"/>
<evidence type="ECO:0000313" key="2">
    <source>
        <dbReference type="EMBL" id="ORX56636.1"/>
    </source>
</evidence>
<evidence type="ECO:0000313" key="3">
    <source>
        <dbReference type="Proteomes" id="UP000193719"/>
    </source>
</evidence>
<name>A0A1Y1VJR1_9FUNG</name>
<dbReference type="Proteomes" id="UP000193719">
    <property type="component" value="Unassembled WGS sequence"/>
</dbReference>